<name>A0AAF1BNX8_9TREE</name>
<proteinExistence type="predicted"/>
<organism evidence="3 4">
    <name type="scientific">Vanrija pseudolonga</name>
    <dbReference type="NCBI Taxonomy" id="143232"/>
    <lineage>
        <taxon>Eukaryota</taxon>
        <taxon>Fungi</taxon>
        <taxon>Dikarya</taxon>
        <taxon>Basidiomycota</taxon>
        <taxon>Agaricomycotina</taxon>
        <taxon>Tremellomycetes</taxon>
        <taxon>Trichosporonales</taxon>
        <taxon>Trichosporonaceae</taxon>
        <taxon>Vanrija</taxon>
    </lineage>
</organism>
<evidence type="ECO:0000256" key="1">
    <source>
        <dbReference type="SAM" id="MobiDB-lite"/>
    </source>
</evidence>
<evidence type="ECO:0000256" key="2">
    <source>
        <dbReference type="SAM" id="SignalP"/>
    </source>
</evidence>
<dbReference type="EMBL" id="CP086715">
    <property type="protein sequence ID" value="WOO78613.1"/>
    <property type="molecule type" value="Genomic_DNA"/>
</dbReference>
<gene>
    <name evidence="3" type="ORF">LOC62_02G002157</name>
</gene>
<feature type="chain" id="PRO_5041907233" evidence="2">
    <location>
        <begin position="21"/>
        <end position="461"/>
    </location>
</feature>
<reference evidence="3" key="1">
    <citation type="submission" date="2023-10" db="EMBL/GenBank/DDBJ databases">
        <authorList>
            <person name="Noh H."/>
        </authorList>
    </citation>
    <scope>NUCLEOTIDE SEQUENCE</scope>
    <source>
        <strain evidence="3">DUCC4014</strain>
    </source>
</reference>
<feature type="compositionally biased region" description="Low complexity" evidence="1">
    <location>
        <begin position="231"/>
        <end position="247"/>
    </location>
</feature>
<sequence length="461" mass="49940">MLLLLIQLATVLLAATSTAAQNSSDAPTSYVLSLTPGPTPAKTWLSSPLFNTEPTITATQPWRTPGAHKVPGTRITFPSTGDYWVMNGTGVVQWSWDGAYNNNGSKADHYIRLAHINTSTEAGKWSLVAAWNVRLQAGVPARKGVAYAELGHPFLKVFPKFNKTIRPLPRTGYYLIWSQGGDDENSTVAISDVFEVKPAGTAEKLPKGWEKGFNEAAYNATEKGGRSEAYTTTRYTPPSSPTSTLPPWERPRAHNVPGTRITFPAAGDYWVADGTGVVGWQWNGAYNHTKQWDGTAAKQPTYWLYLAHVNVTGQSLTRYTLMAVWNARIPANVPGSKAFVYAQLGHPFIPGPISPCVLFSLGRSLTQRNYHPPPRFGYYISWELSQGAGSSPDSTIAVSEVFEIKEAGTKEQLPKGWQKGYGPKDFQKWNATVANGGSSGAGALTAPLALVVLGVATTLVL</sequence>
<evidence type="ECO:0000313" key="3">
    <source>
        <dbReference type="EMBL" id="WOO78613.1"/>
    </source>
</evidence>
<protein>
    <submittedName>
        <fullName evidence="3">Uncharacterized protein</fullName>
    </submittedName>
</protein>
<accession>A0AAF1BNX8</accession>
<keyword evidence="2" id="KW-0732">Signal</keyword>
<dbReference type="GeneID" id="87805405"/>
<dbReference type="AlphaFoldDB" id="A0AAF1BNX8"/>
<feature type="signal peptide" evidence="2">
    <location>
        <begin position="1"/>
        <end position="20"/>
    </location>
</feature>
<dbReference type="Proteomes" id="UP000827549">
    <property type="component" value="Chromosome 2"/>
</dbReference>
<dbReference type="RefSeq" id="XP_062624645.1">
    <property type="nucleotide sequence ID" value="XM_062768661.1"/>
</dbReference>
<evidence type="ECO:0000313" key="4">
    <source>
        <dbReference type="Proteomes" id="UP000827549"/>
    </source>
</evidence>
<keyword evidence="4" id="KW-1185">Reference proteome</keyword>
<feature type="region of interest" description="Disordered" evidence="1">
    <location>
        <begin position="222"/>
        <end position="250"/>
    </location>
</feature>